<dbReference type="Proteomes" id="UP000001055">
    <property type="component" value="Unassembled WGS sequence"/>
</dbReference>
<gene>
    <name evidence="1" type="ORF">SNOG_09275</name>
</gene>
<dbReference type="KEGG" id="pno:SNOG_09275"/>
<dbReference type="GeneID" id="5976474"/>
<dbReference type="RefSeq" id="XP_001799573.1">
    <property type="nucleotide sequence ID" value="XM_001799521.1"/>
</dbReference>
<sequence length="108" mass="12373">MSRYPYQMQAVTFFAILSVHFIPASESLMIQLKATLLHQSINSWSKFRAMDFCGTTRPRLVPIKKGSEYLFNDLRTTAHAEHPEGTSFSLPRYDSPLMSPMLIAEDEM</sequence>
<organism evidence="1 2">
    <name type="scientific">Phaeosphaeria nodorum (strain SN15 / ATCC MYA-4574 / FGSC 10173)</name>
    <name type="common">Glume blotch fungus</name>
    <name type="synonym">Parastagonospora nodorum</name>
    <dbReference type="NCBI Taxonomy" id="321614"/>
    <lineage>
        <taxon>Eukaryota</taxon>
        <taxon>Fungi</taxon>
        <taxon>Dikarya</taxon>
        <taxon>Ascomycota</taxon>
        <taxon>Pezizomycotina</taxon>
        <taxon>Dothideomycetes</taxon>
        <taxon>Pleosporomycetidae</taxon>
        <taxon>Pleosporales</taxon>
        <taxon>Pleosporineae</taxon>
        <taxon>Phaeosphaeriaceae</taxon>
        <taxon>Parastagonospora</taxon>
    </lineage>
</organism>
<name>Q0UG39_PHANO</name>
<dbReference type="EMBL" id="CH445338">
    <property type="protein sequence ID" value="EAT83467.1"/>
    <property type="molecule type" value="Genomic_DNA"/>
</dbReference>
<dbReference type="InParanoid" id="Q0UG39"/>
<evidence type="ECO:0000313" key="1">
    <source>
        <dbReference type="EMBL" id="EAT83467.1"/>
    </source>
</evidence>
<accession>Q0UG39</accession>
<proteinExistence type="predicted"/>
<reference evidence="2" key="1">
    <citation type="journal article" date="2007" name="Plant Cell">
        <title>Dothideomycete-plant interactions illuminated by genome sequencing and EST analysis of the wheat pathogen Stagonospora nodorum.</title>
        <authorList>
            <person name="Hane J.K."/>
            <person name="Lowe R.G."/>
            <person name="Solomon P.S."/>
            <person name="Tan K.C."/>
            <person name="Schoch C.L."/>
            <person name="Spatafora J.W."/>
            <person name="Crous P.W."/>
            <person name="Kodira C."/>
            <person name="Birren B.W."/>
            <person name="Galagan J.E."/>
            <person name="Torriani S.F."/>
            <person name="McDonald B.A."/>
            <person name="Oliver R.P."/>
        </authorList>
    </citation>
    <scope>NUCLEOTIDE SEQUENCE [LARGE SCALE GENOMIC DNA]</scope>
    <source>
        <strain evidence="2">SN15 / ATCC MYA-4574 / FGSC 10173</strain>
    </source>
</reference>
<protein>
    <submittedName>
        <fullName evidence="1">Uncharacterized protein</fullName>
    </submittedName>
</protein>
<dbReference type="AlphaFoldDB" id="Q0UG39"/>
<evidence type="ECO:0000313" key="2">
    <source>
        <dbReference type="Proteomes" id="UP000001055"/>
    </source>
</evidence>